<keyword evidence="4" id="KW-0547">Nucleotide-binding</keyword>
<name>A0AAP9HEU7_9BACL</name>
<sequence length="584" mass="66233">MKKNNTFLRLLNYMLRYKTFTAVALTFILLTSIVATAIPLLAQYYIDNYITKGIASAGLGLLIIYYGLFLFRVISTFIGEYYFSKVAYSIVSDLREESFTNLQKLRMAYFDRTPVGSIVSRLTNDTQAVADMFGTIFSSFLNSILMFVVTIGAMISLSPGLTVLMILFLPIMIGSVYLYQRLSSKLVKITRAKLSDLNTKLSESIEGMRIIQAFNQEERLIKGFEEVNKEHLHYMSRSLSVDSLLLRPAMALLKILAYGVILTYFGLSWQTAGFTAGIIYAFIQYTNQLFNPLIELMQNFSVLQTSMIAAGRVFELIDNKEYEPAQKDSNYKIEEGNIEFKNVSFSYDGKNDVLKNISFKVNKGETIAFVGSTGSGKSSIINLFLRFYEFNRGEILVDRRDIKEYSMNELRNKIGLVLQDPFLYHGTIESNIKMYNKSLTESDIKAAAEFVDADEFIMQLPEKYKSPVTERGSTFSSGQRQLLTFARTIVAQPKILILDEATANIDSETEEIIQNSLKKMRKGRTTIAIAHRLSTIQDANCIYVLDKGEIIESGTHTKLLQQKGTYYKMYQLQAGMLNVEKTSN</sequence>
<comment type="subcellular location">
    <subcellularLocation>
        <location evidence="1">Cell membrane</location>
        <topology evidence="1">Multi-pass membrane protein</topology>
    </subcellularLocation>
</comment>
<dbReference type="InterPro" id="IPR039421">
    <property type="entry name" value="Type_1_exporter"/>
</dbReference>
<dbReference type="GO" id="GO:0005886">
    <property type="term" value="C:plasma membrane"/>
    <property type="evidence" value="ECO:0007669"/>
    <property type="project" value="UniProtKB-SubCell"/>
</dbReference>
<keyword evidence="5 11" id="KW-0067">ATP-binding</keyword>
<keyword evidence="12" id="KW-1185">Reference proteome</keyword>
<protein>
    <submittedName>
        <fullName evidence="11">ATP-binding cassette domain-containing protein</fullName>
    </submittedName>
</protein>
<organism evidence="11 12">
    <name type="scientific">Gemella morbillorum</name>
    <dbReference type="NCBI Taxonomy" id="29391"/>
    <lineage>
        <taxon>Bacteria</taxon>
        <taxon>Bacillati</taxon>
        <taxon>Bacillota</taxon>
        <taxon>Bacilli</taxon>
        <taxon>Bacillales</taxon>
        <taxon>Gemellaceae</taxon>
        <taxon>Gemella</taxon>
    </lineage>
</organism>
<feature type="transmembrane region" description="Helical" evidence="8">
    <location>
        <begin position="255"/>
        <end position="283"/>
    </location>
</feature>
<feature type="transmembrane region" description="Helical" evidence="8">
    <location>
        <begin position="132"/>
        <end position="155"/>
    </location>
</feature>
<keyword evidence="3 8" id="KW-0812">Transmembrane</keyword>
<dbReference type="Gene3D" id="3.40.50.300">
    <property type="entry name" value="P-loop containing nucleotide triphosphate hydrolases"/>
    <property type="match status" value="1"/>
</dbReference>
<evidence type="ECO:0000313" key="11">
    <source>
        <dbReference type="EMBL" id="QGS09519.1"/>
    </source>
</evidence>
<evidence type="ECO:0000256" key="8">
    <source>
        <dbReference type="SAM" id="Phobius"/>
    </source>
</evidence>
<dbReference type="InterPro" id="IPR003593">
    <property type="entry name" value="AAA+_ATPase"/>
</dbReference>
<dbReference type="InterPro" id="IPR003439">
    <property type="entry name" value="ABC_transporter-like_ATP-bd"/>
</dbReference>
<dbReference type="Gene3D" id="1.20.1560.10">
    <property type="entry name" value="ABC transporter type 1, transmembrane domain"/>
    <property type="match status" value="2"/>
</dbReference>
<feature type="transmembrane region" description="Helical" evidence="8">
    <location>
        <begin position="20"/>
        <end position="42"/>
    </location>
</feature>
<dbReference type="PROSITE" id="PS50893">
    <property type="entry name" value="ABC_TRANSPORTER_2"/>
    <property type="match status" value="1"/>
</dbReference>
<evidence type="ECO:0000256" key="6">
    <source>
        <dbReference type="ARBA" id="ARBA00022989"/>
    </source>
</evidence>
<dbReference type="SUPFAM" id="SSF90123">
    <property type="entry name" value="ABC transporter transmembrane region"/>
    <property type="match status" value="1"/>
</dbReference>
<proteinExistence type="predicted"/>
<feature type="domain" description="ABC transmembrane type-1" evidence="10">
    <location>
        <begin position="22"/>
        <end position="305"/>
    </location>
</feature>
<dbReference type="CDD" id="cd03254">
    <property type="entry name" value="ABCC_Glucan_exporter_like"/>
    <property type="match status" value="1"/>
</dbReference>
<dbReference type="CDD" id="cd18544">
    <property type="entry name" value="ABC_6TM_TmrA_like"/>
    <property type="match status" value="1"/>
</dbReference>
<dbReference type="GO" id="GO:0015421">
    <property type="term" value="F:ABC-type oligopeptide transporter activity"/>
    <property type="evidence" value="ECO:0007669"/>
    <property type="project" value="TreeGrafter"/>
</dbReference>
<evidence type="ECO:0000256" key="4">
    <source>
        <dbReference type="ARBA" id="ARBA00022741"/>
    </source>
</evidence>
<evidence type="ECO:0000256" key="1">
    <source>
        <dbReference type="ARBA" id="ARBA00004651"/>
    </source>
</evidence>
<dbReference type="PROSITE" id="PS50929">
    <property type="entry name" value="ABC_TM1F"/>
    <property type="match status" value="1"/>
</dbReference>
<evidence type="ECO:0000313" key="12">
    <source>
        <dbReference type="Proteomes" id="UP000425411"/>
    </source>
</evidence>
<dbReference type="SUPFAM" id="SSF52540">
    <property type="entry name" value="P-loop containing nucleoside triphosphate hydrolases"/>
    <property type="match status" value="1"/>
</dbReference>
<dbReference type="EMBL" id="CP046314">
    <property type="protein sequence ID" value="QGS09519.1"/>
    <property type="molecule type" value="Genomic_DNA"/>
</dbReference>
<dbReference type="Pfam" id="PF00005">
    <property type="entry name" value="ABC_tran"/>
    <property type="match status" value="1"/>
</dbReference>
<evidence type="ECO:0000256" key="5">
    <source>
        <dbReference type="ARBA" id="ARBA00022840"/>
    </source>
</evidence>
<dbReference type="RefSeq" id="WP_004632161.1">
    <property type="nucleotide sequence ID" value="NZ_CP046314.1"/>
</dbReference>
<dbReference type="FunFam" id="3.40.50.300:FF:000287">
    <property type="entry name" value="Multidrug ABC transporter ATP-binding protein"/>
    <property type="match status" value="1"/>
</dbReference>
<accession>A0AAP9HEU7</accession>
<feature type="transmembrane region" description="Helical" evidence="8">
    <location>
        <begin position="54"/>
        <end position="74"/>
    </location>
</feature>
<evidence type="ECO:0000259" key="10">
    <source>
        <dbReference type="PROSITE" id="PS50929"/>
    </source>
</evidence>
<keyword evidence="2" id="KW-0813">Transport</keyword>
<dbReference type="GO" id="GO:0016887">
    <property type="term" value="F:ATP hydrolysis activity"/>
    <property type="evidence" value="ECO:0007669"/>
    <property type="project" value="InterPro"/>
</dbReference>
<gene>
    <name evidence="11" type="ORF">FOC49_06320</name>
</gene>
<evidence type="ECO:0000256" key="3">
    <source>
        <dbReference type="ARBA" id="ARBA00022692"/>
    </source>
</evidence>
<dbReference type="InterPro" id="IPR027417">
    <property type="entry name" value="P-loop_NTPase"/>
</dbReference>
<dbReference type="SMART" id="SM00382">
    <property type="entry name" value="AAA"/>
    <property type="match status" value="1"/>
</dbReference>
<dbReference type="GO" id="GO:0005524">
    <property type="term" value="F:ATP binding"/>
    <property type="evidence" value="ECO:0007669"/>
    <property type="project" value="UniProtKB-KW"/>
</dbReference>
<dbReference type="PANTHER" id="PTHR43394:SF1">
    <property type="entry name" value="ATP-BINDING CASSETTE SUB-FAMILY B MEMBER 10, MITOCHONDRIAL"/>
    <property type="match status" value="1"/>
</dbReference>
<evidence type="ECO:0000256" key="2">
    <source>
        <dbReference type="ARBA" id="ARBA00022448"/>
    </source>
</evidence>
<evidence type="ECO:0000259" key="9">
    <source>
        <dbReference type="PROSITE" id="PS50893"/>
    </source>
</evidence>
<dbReference type="Proteomes" id="UP000425411">
    <property type="component" value="Chromosome"/>
</dbReference>
<keyword evidence="7 8" id="KW-0472">Membrane</keyword>
<dbReference type="Pfam" id="PF00664">
    <property type="entry name" value="ABC_membrane"/>
    <property type="match status" value="1"/>
</dbReference>
<dbReference type="PROSITE" id="PS00211">
    <property type="entry name" value="ABC_TRANSPORTER_1"/>
    <property type="match status" value="1"/>
</dbReference>
<evidence type="ECO:0000256" key="7">
    <source>
        <dbReference type="ARBA" id="ARBA00023136"/>
    </source>
</evidence>
<keyword evidence="6 8" id="KW-1133">Transmembrane helix</keyword>
<feature type="domain" description="ABC transporter" evidence="9">
    <location>
        <begin position="338"/>
        <end position="572"/>
    </location>
</feature>
<dbReference type="PANTHER" id="PTHR43394">
    <property type="entry name" value="ATP-DEPENDENT PERMEASE MDL1, MITOCHONDRIAL"/>
    <property type="match status" value="1"/>
</dbReference>
<dbReference type="InterPro" id="IPR011527">
    <property type="entry name" value="ABC1_TM_dom"/>
</dbReference>
<dbReference type="InterPro" id="IPR017871">
    <property type="entry name" value="ABC_transporter-like_CS"/>
</dbReference>
<reference evidence="11 12" key="1">
    <citation type="submission" date="2019-11" db="EMBL/GenBank/DDBJ databases">
        <title>FDA dAtabase for Regulatory Grade micrObial Sequences (FDA-ARGOS): Supporting development and validation of Infectious Disease Dx tests.</title>
        <authorList>
            <person name="Turner S."/>
            <person name="Byrd R."/>
            <person name="Tallon L."/>
            <person name="Sadzewicz L."/>
            <person name="Vavikolanu K."/>
            <person name="Mehta A."/>
            <person name="Aluvathingal J."/>
            <person name="Nadendla S."/>
            <person name="Myers T."/>
            <person name="Yan Y."/>
            <person name="Sichtig H."/>
        </authorList>
    </citation>
    <scope>NUCLEOTIDE SEQUENCE [LARGE SCALE GENOMIC DNA]</scope>
    <source>
        <strain evidence="11 12">FDAARGOS_741</strain>
    </source>
</reference>
<dbReference type="InterPro" id="IPR036640">
    <property type="entry name" value="ABC1_TM_sf"/>
</dbReference>
<dbReference type="AlphaFoldDB" id="A0AAP9HEU7"/>
<feature type="transmembrane region" description="Helical" evidence="8">
    <location>
        <begin position="161"/>
        <end position="179"/>
    </location>
</feature>